<protein>
    <recommendedName>
        <fullName evidence="2">ZAD domain-containing protein</fullName>
    </recommendedName>
</protein>
<sequence length="498" mass="57158">MDTKCICRLCGKQVSKTLINIFDPDNNFDKQINALLPVYVHEDDCLPKYMCNDCHDNVLKFHKFYLTTLETDIELKSQLPWMQKQVEETHDGIPMVQYLNSKTLAIATELENYNCYSTKLPEFDLIKTIDSNLVSVNSCPCSYSCSSCLHVNIEDSNAFDSNIDELSDSNNEIAVDPLAPETPVDVKNLSPLNNVICTESKVDVAPPDVKPIESFHRTLRPRQKSTELPPKKSSLKSKVRKGKRKVHFSIKSVIQKNSKDKNLKIDSKVWQRVEIKTERLEKNFKFDDKNLRRKNKTESLETNNSVVKVDGIVNCDELKLKNDLDNERITNHGHINKLFERTDSLNKTILNDSIINSNSNDLTVKPNLTNKPIIIKKECMNELNLMDVSVKLEKIYIKNVDDKRELERIRRPSIDVKSICKEAKVGRRNSAGGKKRKRKRKKLNKQLTSNKKNNAKVNINNLYETLNLSSSSGRVECDLCKKSFATREVFNLHYCCNT</sequence>
<comment type="caution">
    <text evidence="3">The sequence shown here is derived from an EMBL/GenBank/DDBJ whole genome shotgun (WGS) entry which is preliminary data.</text>
</comment>
<accession>A0A8J2HJ14</accession>
<dbReference type="EMBL" id="CAJNRD030001120">
    <property type="protein sequence ID" value="CAG5092953.1"/>
    <property type="molecule type" value="Genomic_DNA"/>
</dbReference>
<proteinExistence type="predicted"/>
<evidence type="ECO:0000256" key="1">
    <source>
        <dbReference type="PROSITE-ProRule" id="PRU01263"/>
    </source>
</evidence>
<evidence type="ECO:0000313" key="3">
    <source>
        <dbReference type="EMBL" id="CAG5092953.1"/>
    </source>
</evidence>
<keyword evidence="1" id="KW-0862">Zinc</keyword>
<dbReference type="Gene3D" id="3.40.1800.20">
    <property type="match status" value="1"/>
</dbReference>
<organism evidence="3 4">
    <name type="scientific">Cotesia congregata</name>
    <name type="common">Parasitoid wasp</name>
    <name type="synonym">Apanteles congregatus</name>
    <dbReference type="NCBI Taxonomy" id="51543"/>
    <lineage>
        <taxon>Eukaryota</taxon>
        <taxon>Metazoa</taxon>
        <taxon>Ecdysozoa</taxon>
        <taxon>Arthropoda</taxon>
        <taxon>Hexapoda</taxon>
        <taxon>Insecta</taxon>
        <taxon>Pterygota</taxon>
        <taxon>Neoptera</taxon>
        <taxon>Endopterygota</taxon>
        <taxon>Hymenoptera</taxon>
        <taxon>Apocrita</taxon>
        <taxon>Ichneumonoidea</taxon>
        <taxon>Braconidae</taxon>
        <taxon>Microgastrinae</taxon>
        <taxon>Cotesia</taxon>
    </lineage>
</organism>
<gene>
    <name evidence="3" type="ORF">HICCMSTLAB_LOCUS6472</name>
</gene>
<dbReference type="OrthoDB" id="6077919at2759"/>
<dbReference type="SMART" id="SM00868">
    <property type="entry name" value="zf-AD"/>
    <property type="match status" value="1"/>
</dbReference>
<dbReference type="GO" id="GO:0008270">
    <property type="term" value="F:zinc ion binding"/>
    <property type="evidence" value="ECO:0007669"/>
    <property type="project" value="UniProtKB-UniRule"/>
</dbReference>
<feature type="binding site" evidence="1">
    <location>
        <position position="54"/>
    </location>
    <ligand>
        <name>Zn(2+)</name>
        <dbReference type="ChEBI" id="CHEBI:29105"/>
    </ligand>
</feature>
<evidence type="ECO:0000259" key="2">
    <source>
        <dbReference type="PROSITE" id="PS51915"/>
    </source>
</evidence>
<evidence type="ECO:0000313" key="4">
    <source>
        <dbReference type="Proteomes" id="UP000786811"/>
    </source>
</evidence>
<feature type="binding site" evidence="1">
    <location>
        <position position="7"/>
    </location>
    <ligand>
        <name>Zn(2+)</name>
        <dbReference type="ChEBI" id="CHEBI:29105"/>
    </ligand>
</feature>
<dbReference type="InterPro" id="IPR012934">
    <property type="entry name" value="Znf_AD"/>
</dbReference>
<dbReference type="Pfam" id="PF07776">
    <property type="entry name" value="zf-AD"/>
    <property type="match status" value="1"/>
</dbReference>
<keyword evidence="1" id="KW-0479">Metal-binding</keyword>
<dbReference type="SUPFAM" id="SSF57716">
    <property type="entry name" value="Glucocorticoid receptor-like (DNA-binding domain)"/>
    <property type="match status" value="1"/>
</dbReference>
<feature type="binding site" evidence="1">
    <location>
        <position position="10"/>
    </location>
    <ligand>
        <name>Zn(2+)</name>
        <dbReference type="ChEBI" id="CHEBI:29105"/>
    </ligand>
</feature>
<keyword evidence="1" id="KW-0863">Zinc-finger</keyword>
<dbReference type="Proteomes" id="UP000786811">
    <property type="component" value="Unassembled WGS sequence"/>
</dbReference>
<dbReference type="AlphaFoldDB" id="A0A8J2HJ14"/>
<reference evidence="3" key="1">
    <citation type="submission" date="2021-04" db="EMBL/GenBank/DDBJ databases">
        <authorList>
            <person name="Chebbi M.A.C M."/>
        </authorList>
    </citation>
    <scope>NUCLEOTIDE SEQUENCE</scope>
</reference>
<feature type="binding site" evidence="1">
    <location>
        <position position="51"/>
    </location>
    <ligand>
        <name>Zn(2+)</name>
        <dbReference type="ChEBI" id="CHEBI:29105"/>
    </ligand>
</feature>
<name>A0A8J2HJ14_COTCN</name>
<keyword evidence="4" id="KW-1185">Reference proteome</keyword>
<dbReference type="PROSITE" id="PS51915">
    <property type="entry name" value="ZAD"/>
    <property type="match status" value="1"/>
</dbReference>
<dbReference type="GO" id="GO:0005634">
    <property type="term" value="C:nucleus"/>
    <property type="evidence" value="ECO:0007669"/>
    <property type="project" value="InterPro"/>
</dbReference>
<feature type="domain" description="ZAD" evidence="2">
    <location>
        <begin position="5"/>
        <end position="78"/>
    </location>
</feature>